<dbReference type="SUPFAM" id="SSF52540">
    <property type="entry name" value="P-loop containing nucleoside triphosphate hydrolases"/>
    <property type="match status" value="1"/>
</dbReference>
<dbReference type="PANTHER" id="PTHR42798:SF7">
    <property type="entry name" value="ALPHA-D-RIBOSE 1-METHYLPHOSPHONATE 5-TRIPHOSPHATE SYNTHASE SUBUNIT PHNL"/>
    <property type="match status" value="1"/>
</dbReference>
<dbReference type="InterPro" id="IPR017911">
    <property type="entry name" value="MacB-like_ATP-bd"/>
</dbReference>
<dbReference type="InterPro" id="IPR003439">
    <property type="entry name" value="ABC_transporter-like_ATP-bd"/>
</dbReference>
<proteinExistence type="inferred from homology"/>
<comment type="similarity">
    <text evidence="1">Belongs to the ABC transporter superfamily.</text>
</comment>
<organism evidence="6 7">
    <name type="scientific">Paenibacillus physcomitrellae</name>
    <dbReference type="NCBI Taxonomy" id="1619311"/>
    <lineage>
        <taxon>Bacteria</taxon>
        <taxon>Bacillati</taxon>
        <taxon>Bacillota</taxon>
        <taxon>Bacilli</taxon>
        <taxon>Bacillales</taxon>
        <taxon>Paenibacillaceae</taxon>
        <taxon>Paenibacillus</taxon>
    </lineage>
</organism>
<accession>A0ABQ1FWL2</accession>
<dbReference type="InterPro" id="IPR027417">
    <property type="entry name" value="P-loop_NTPase"/>
</dbReference>
<dbReference type="Gene3D" id="3.40.50.300">
    <property type="entry name" value="P-loop containing nucleotide triphosphate hydrolases"/>
    <property type="match status" value="1"/>
</dbReference>
<dbReference type="Pfam" id="PF00005">
    <property type="entry name" value="ABC_tran"/>
    <property type="match status" value="1"/>
</dbReference>
<dbReference type="Proteomes" id="UP000609323">
    <property type="component" value="Unassembled WGS sequence"/>
</dbReference>
<keyword evidence="2" id="KW-0813">Transport</keyword>
<keyword evidence="3" id="KW-0547">Nucleotide-binding</keyword>
<feature type="domain" description="ABC transporter" evidence="5">
    <location>
        <begin position="5"/>
        <end position="246"/>
    </location>
</feature>
<evidence type="ECO:0000256" key="1">
    <source>
        <dbReference type="ARBA" id="ARBA00005417"/>
    </source>
</evidence>
<dbReference type="PROSITE" id="PS50893">
    <property type="entry name" value="ABC_TRANSPORTER_2"/>
    <property type="match status" value="1"/>
</dbReference>
<evidence type="ECO:0000313" key="6">
    <source>
        <dbReference type="EMBL" id="GGA32070.1"/>
    </source>
</evidence>
<evidence type="ECO:0000256" key="3">
    <source>
        <dbReference type="ARBA" id="ARBA00022741"/>
    </source>
</evidence>
<dbReference type="GO" id="GO:0005524">
    <property type="term" value="F:ATP binding"/>
    <property type="evidence" value="ECO:0007669"/>
    <property type="project" value="UniProtKB-KW"/>
</dbReference>
<dbReference type="InterPro" id="IPR003593">
    <property type="entry name" value="AAA+_ATPase"/>
</dbReference>
<evidence type="ECO:0000256" key="2">
    <source>
        <dbReference type="ARBA" id="ARBA00022448"/>
    </source>
</evidence>
<evidence type="ECO:0000313" key="7">
    <source>
        <dbReference type="Proteomes" id="UP000609323"/>
    </source>
</evidence>
<reference evidence="7" key="1">
    <citation type="journal article" date="2019" name="Int. J. Syst. Evol. Microbiol.">
        <title>The Global Catalogue of Microorganisms (GCM) 10K type strain sequencing project: providing services to taxonomists for standard genome sequencing and annotation.</title>
        <authorList>
            <consortium name="The Broad Institute Genomics Platform"/>
            <consortium name="The Broad Institute Genome Sequencing Center for Infectious Disease"/>
            <person name="Wu L."/>
            <person name="Ma J."/>
        </authorList>
    </citation>
    <scope>NUCLEOTIDE SEQUENCE [LARGE SCALE GENOMIC DNA]</scope>
    <source>
        <strain evidence="7">CGMCC 1.15044</strain>
    </source>
</reference>
<dbReference type="PANTHER" id="PTHR42798">
    <property type="entry name" value="LIPOPROTEIN-RELEASING SYSTEM ATP-BINDING PROTEIN LOLD"/>
    <property type="match status" value="1"/>
</dbReference>
<evidence type="ECO:0000256" key="4">
    <source>
        <dbReference type="ARBA" id="ARBA00022840"/>
    </source>
</evidence>
<keyword evidence="7" id="KW-1185">Reference proteome</keyword>
<dbReference type="EMBL" id="BMHF01000004">
    <property type="protein sequence ID" value="GGA32070.1"/>
    <property type="molecule type" value="Genomic_DNA"/>
</dbReference>
<dbReference type="CDD" id="cd03255">
    <property type="entry name" value="ABC_MJ0796_LolCDE_FtsE"/>
    <property type="match status" value="1"/>
</dbReference>
<dbReference type="RefSeq" id="WP_094095193.1">
    <property type="nucleotide sequence ID" value="NZ_BMHF01000004.1"/>
</dbReference>
<comment type="caution">
    <text evidence="6">The sequence shown here is derived from an EMBL/GenBank/DDBJ whole genome shotgun (WGS) entry which is preliminary data.</text>
</comment>
<gene>
    <name evidence="6" type="ORF">GCM10010917_16530</name>
</gene>
<protein>
    <submittedName>
        <fullName evidence="6">Peptide ABC transporter ATP-binding protein</fullName>
    </submittedName>
</protein>
<sequence>MKDLIEIHNLTKVYRSFKGAREVTALDGISLSVQKGEFIGVMGPSGSGKTTLLNILSGVDTPTGGSIHIEGRNIAEMKKDELALFRRKRTGYIFQDFNLLDSLTLKENIALPLILDRKPPGQIEQRVEELMQFFGIAELADKFQYHVSGGQRQRVAAARALAPDPAVCFADEPTGNLDSKSSAGVMDMLTQMNEQKDCTILMVTHDAFAASYCKRIIFIQDGQIAAQIQRAGDRKVFFDKILEVQSVLGGDSR</sequence>
<name>A0ABQ1FWL2_9BACL</name>
<evidence type="ECO:0000259" key="5">
    <source>
        <dbReference type="PROSITE" id="PS50893"/>
    </source>
</evidence>
<dbReference type="SMART" id="SM00382">
    <property type="entry name" value="AAA"/>
    <property type="match status" value="1"/>
</dbReference>
<keyword evidence="4 6" id="KW-0067">ATP-binding</keyword>